<dbReference type="RefSeq" id="WP_161767074.1">
    <property type="nucleotide sequence ID" value="NZ_JAAATW010000002.1"/>
</dbReference>
<proteinExistence type="predicted"/>
<evidence type="ECO:0000313" key="2">
    <source>
        <dbReference type="EMBL" id="NBE08087.1"/>
    </source>
</evidence>
<comment type="caution">
    <text evidence="2">The sequence shown here is derived from an EMBL/GenBank/DDBJ whole genome shotgun (WGS) entry which is preliminary data.</text>
</comment>
<name>A0ABW9Y693_9RHOB</name>
<feature type="signal peptide" evidence="1">
    <location>
        <begin position="1"/>
        <end position="18"/>
    </location>
</feature>
<feature type="chain" id="PRO_5045656901" evidence="1">
    <location>
        <begin position="19"/>
        <end position="138"/>
    </location>
</feature>
<protein>
    <submittedName>
        <fullName evidence="2">Uncharacterized protein</fullName>
    </submittedName>
</protein>
<evidence type="ECO:0000256" key="1">
    <source>
        <dbReference type="SAM" id="SignalP"/>
    </source>
</evidence>
<accession>A0ABW9Y693</accession>
<keyword evidence="3" id="KW-1185">Reference proteome</keyword>
<sequence length="138" mass="14992">MRLATLSLCLALVTPALAQEATPIADAPMTATEFEAYATGKTLSFAQDGVVWGSEQYLPGRRVIWAFTEDECQYGHWFEDQGNICFLYDNDPEAQCWRFFREAGGLRAIFMGADGGTALSEVAQSTTPLNCPGPDIGA</sequence>
<keyword evidence="1" id="KW-0732">Signal</keyword>
<organism evidence="2 3">
    <name type="scientific">Paragemmobacter ruber</name>
    <dbReference type="NCBI Taxonomy" id="1985673"/>
    <lineage>
        <taxon>Bacteria</taxon>
        <taxon>Pseudomonadati</taxon>
        <taxon>Pseudomonadota</taxon>
        <taxon>Alphaproteobacteria</taxon>
        <taxon>Rhodobacterales</taxon>
        <taxon>Paracoccaceae</taxon>
        <taxon>Paragemmobacter</taxon>
    </lineage>
</organism>
<reference evidence="3" key="1">
    <citation type="submission" date="2020-01" db="EMBL/GenBank/DDBJ databases">
        <title>Sphingomonas sp. strain CSW-10.</title>
        <authorList>
            <person name="Chen W.-M."/>
        </authorList>
    </citation>
    <scope>NUCLEOTIDE SEQUENCE [LARGE SCALE GENOMIC DNA]</scope>
    <source>
        <strain evidence="3">CCP-1</strain>
    </source>
</reference>
<dbReference type="Proteomes" id="UP001517376">
    <property type="component" value="Unassembled WGS sequence"/>
</dbReference>
<evidence type="ECO:0000313" key="3">
    <source>
        <dbReference type="Proteomes" id="UP001517376"/>
    </source>
</evidence>
<gene>
    <name evidence="2" type="ORF">GU920_11110</name>
</gene>
<dbReference type="EMBL" id="JAAATW010000002">
    <property type="protein sequence ID" value="NBE08087.1"/>
    <property type="molecule type" value="Genomic_DNA"/>
</dbReference>